<dbReference type="RefSeq" id="WP_284650726.1">
    <property type="nucleotide sequence ID" value="NZ_CP123973.1"/>
</dbReference>
<dbReference type="AlphaFoldDB" id="A0AAX3X8B6"/>
<dbReference type="GO" id="GO:0003677">
    <property type="term" value="F:DNA binding"/>
    <property type="evidence" value="ECO:0007669"/>
    <property type="project" value="UniProtKB-KW"/>
</dbReference>
<dbReference type="InterPro" id="IPR010095">
    <property type="entry name" value="Cas12f1-like_TNB"/>
</dbReference>
<organism evidence="4 5">
    <name type="scientific">Ligilactobacillus salivarius</name>
    <dbReference type="NCBI Taxonomy" id="1624"/>
    <lineage>
        <taxon>Bacteria</taxon>
        <taxon>Bacillati</taxon>
        <taxon>Bacillota</taxon>
        <taxon>Bacilli</taxon>
        <taxon>Lactobacillales</taxon>
        <taxon>Lactobacillaceae</taxon>
        <taxon>Ligilactobacillus</taxon>
    </lineage>
</organism>
<gene>
    <name evidence="4" type="ORF">QFE45_10875</name>
</gene>
<sequence length="465" mass="54752">MIKLPKTTEYIRVRRYRLVATDDLVAKFERNIEVENKIYNYVLKYLEKTYGVKHLKRPYPKTKKAKIFLAKDVLIPKILKNFYGLDKWNGKKVGIHSQALRDEYLVSILTNFGEYRKTLISASKMSKQDKEDYQNNLHGNNPKRKSWYRKGSLNYLRPDQSKRCVSLPANGVARILSAHFIKIQDYGTIQVVENIKNMKNVNIVTTKIKQKSNGNFELQIVFKTVNKRKKAINKIGADWNMKDNKAWHTSEDKELYLDKDVSDKADELEDKINKLKSRRDLMTWLPKSSKRIVRLNKEIRYLNSKRSHILTDEYNKMARKLLSKNDLVAIENLDVKEMRKRKKESSKFQNKAKNRKLAKIKPYEMKQLIIQMANRLGKTVILVDSYKTSQVEHGTEYQEKHSVDDREWTSKYTGKTIKRDLNASKNILAWALNPKEHIKYKESLELQKEGKIKKTIRPQNLIAIN</sequence>
<keyword evidence="4" id="KW-0614">Plasmid</keyword>
<evidence type="ECO:0000313" key="4">
    <source>
        <dbReference type="EMBL" id="WII29763.1"/>
    </source>
</evidence>
<evidence type="ECO:0000256" key="2">
    <source>
        <dbReference type="SAM" id="Coils"/>
    </source>
</evidence>
<proteinExistence type="predicted"/>
<keyword evidence="2" id="KW-0175">Coiled coil</keyword>
<dbReference type="Pfam" id="PF07282">
    <property type="entry name" value="Cas12f1-like_TNB"/>
    <property type="match status" value="1"/>
</dbReference>
<feature type="domain" description="Cas12f1-like TNB" evidence="3">
    <location>
        <begin position="363"/>
        <end position="427"/>
    </location>
</feature>
<evidence type="ECO:0000259" key="3">
    <source>
        <dbReference type="Pfam" id="PF07282"/>
    </source>
</evidence>
<geneLocation type="plasmid" evidence="4 5">
    <name>unnamed2</name>
</geneLocation>
<accession>A0AAX3X8B6</accession>
<feature type="coiled-coil region" evidence="2">
    <location>
        <begin position="258"/>
        <end position="285"/>
    </location>
</feature>
<keyword evidence="1" id="KW-0238">DNA-binding</keyword>
<name>A0AAX3X8B6_9LACO</name>
<evidence type="ECO:0000256" key="1">
    <source>
        <dbReference type="ARBA" id="ARBA00023125"/>
    </source>
</evidence>
<dbReference type="Proteomes" id="UP001231316">
    <property type="component" value="Plasmid unnamed2"/>
</dbReference>
<protein>
    <submittedName>
        <fullName evidence="4">Transposase</fullName>
    </submittedName>
</protein>
<evidence type="ECO:0000313" key="5">
    <source>
        <dbReference type="Proteomes" id="UP001231316"/>
    </source>
</evidence>
<dbReference type="EMBL" id="CP123973">
    <property type="protein sequence ID" value="WII29763.1"/>
    <property type="molecule type" value="Genomic_DNA"/>
</dbReference>
<reference evidence="4" key="1">
    <citation type="submission" date="2023-04" db="EMBL/GenBank/DDBJ databases">
        <title>Four porcine-derived lactic acid bacteria strains analyses and their evaluation as potential probiotics based on genomics.</title>
        <authorList>
            <person name="Niu D."/>
        </authorList>
    </citation>
    <scope>NUCLEOTIDE SEQUENCE</scope>
    <source>
        <strain evidence="4">ZSA5</strain>
        <plasmid evidence="4">unnamed2</plasmid>
    </source>
</reference>